<dbReference type="AlphaFoldDB" id="A0A6B8J8R9"/>
<proteinExistence type="inferred from homology"/>
<dbReference type="InterPro" id="IPR012893">
    <property type="entry name" value="HipA-like_C"/>
</dbReference>
<sequence>MHMPRAQRPQVLDLIAQLAPGQPLPAAALAARLGVDRMALSRLVAASGPQVVRMGSTRATAYALRRPTRAGSEWPLYRLREDATLEELGRVIALVGGGFHVDAGPDCPNLRRAPEGDVAAFFPDLPWYLDDLRPQGFLGRSFAHGRAQALGLPKDLKGWQPDDVLMALVTAGGTEAGDLLLGTAAVEAAMETLQVPIDRVAADDRLAQYRERARAALDGEDVGSSPGGEQPKFTATVEAYGRRRSVLVKFAQPDEGAAAQRWSDLLVCEHLALEALRESGQAAASSELLQSPTHTFLEIERFDRTPDLLGRRGLVSLLSLSSAFTGEVTPAWPVAGAELRDQGWLTADTVQAMGRRHAFGRLIGNSDMHHGNIAFHFIDRGPLPLAPVYDMLPMSLAPSKLGVLRADEPLSPVAPLGSGDLQHLRWAAPVAEAFWQCVAVDGRIQSPAMRSLAGANAERVREMGARFG</sequence>
<dbReference type="PANTHER" id="PTHR37419:SF8">
    <property type="entry name" value="TOXIN YJJJ"/>
    <property type="match status" value="1"/>
</dbReference>
<dbReference type="RefSeq" id="WP_154264545.1">
    <property type="nucleotide sequence ID" value="NZ_CP040439.1"/>
</dbReference>
<accession>A0A6B8J8R9</accession>
<keyword evidence="2" id="KW-0808">Transferase</keyword>
<keyword evidence="3" id="KW-0418">Kinase</keyword>
<dbReference type="Proteomes" id="UP000625930">
    <property type="component" value="Unassembled WGS sequence"/>
</dbReference>
<evidence type="ECO:0000256" key="1">
    <source>
        <dbReference type="ARBA" id="ARBA00010164"/>
    </source>
</evidence>
<comment type="similarity">
    <text evidence="1">Belongs to the HipA Ser/Thr kinase family.</text>
</comment>
<evidence type="ECO:0000256" key="2">
    <source>
        <dbReference type="ARBA" id="ARBA00022679"/>
    </source>
</evidence>
<dbReference type="NCBIfam" id="NF007297">
    <property type="entry name" value="PRK09775.1"/>
    <property type="match status" value="1"/>
</dbReference>
<dbReference type="EMBL" id="JADUNP010000020">
    <property type="protein sequence ID" value="MBH1652761.1"/>
    <property type="molecule type" value="Genomic_DNA"/>
</dbReference>
<name>A0A6B8J8R9_STEMA</name>
<evidence type="ECO:0000313" key="4">
    <source>
        <dbReference type="EMBL" id="MBH1652761.1"/>
    </source>
</evidence>
<evidence type="ECO:0000256" key="3">
    <source>
        <dbReference type="ARBA" id="ARBA00022777"/>
    </source>
</evidence>
<protein>
    <submittedName>
        <fullName evidence="4">Type II toxin-antitoxin system HipA family toxin YjjJ</fullName>
    </submittedName>
</protein>
<dbReference type="PANTHER" id="PTHR37419">
    <property type="entry name" value="SERINE/THREONINE-PROTEIN KINASE TOXIN HIPA"/>
    <property type="match status" value="1"/>
</dbReference>
<dbReference type="Pfam" id="PF07804">
    <property type="entry name" value="HipA_C"/>
    <property type="match status" value="1"/>
</dbReference>
<evidence type="ECO:0000313" key="5">
    <source>
        <dbReference type="Proteomes" id="UP000625930"/>
    </source>
</evidence>
<gene>
    <name evidence="4" type="primary">yjjJ</name>
    <name evidence="4" type="ORF">I5U67_11350</name>
</gene>
<comment type="caution">
    <text evidence="4">The sequence shown here is derived from an EMBL/GenBank/DDBJ whole genome shotgun (WGS) entry which is preliminary data.</text>
</comment>
<dbReference type="InterPro" id="IPR052028">
    <property type="entry name" value="HipA_Ser/Thr_kinase"/>
</dbReference>
<dbReference type="GO" id="GO:0004674">
    <property type="term" value="F:protein serine/threonine kinase activity"/>
    <property type="evidence" value="ECO:0007669"/>
    <property type="project" value="TreeGrafter"/>
</dbReference>
<organism evidence="4 5">
    <name type="scientific">Stenotrophomonas maltophilia</name>
    <name type="common">Pseudomonas maltophilia</name>
    <name type="synonym">Xanthomonas maltophilia</name>
    <dbReference type="NCBI Taxonomy" id="40324"/>
    <lineage>
        <taxon>Bacteria</taxon>
        <taxon>Pseudomonadati</taxon>
        <taxon>Pseudomonadota</taxon>
        <taxon>Gammaproteobacteria</taxon>
        <taxon>Lysobacterales</taxon>
        <taxon>Lysobacteraceae</taxon>
        <taxon>Stenotrophomonas</taxon>
        <taxon>Stenotrophomonas maltophilia group</taxon>
    </lineage>
</organism>
<dbReference type="GO" id="GO:0005829">
    <property type="term" value="C:cytosol"/>
    <property type="evidence" value="ECO:0007669"/>
    <property type="project" value="TreeGrafter"/>
</dbReference>
<reference evidence="4" key="1">
    <citation type="submission" date="2020-11" db="EMBL/GenBank/DDBJ databases">
        <title>Enhanced detection system for hospital associated transmission using whole genome sequencing surveillance.</title>
        <authorList>
            <person name="Harrison L.H."/>
            <person name="Van Tyne D."/>
            <person name="Marsh J.W."/>
            <person name="Griffith M.P."/>
            <person name="Snyder D.J."/>
            <person name="Cooper V.S."/>
            <person name="Mustapha M."/>
        </authorList>
    </citation>
    <scope>NUCLEOTIDE SEQUENCE</scope>
    <source>
        <strain evidence="4">STEN00091</strain>
    </source>
</reference>